<keyword evidence="1" id="KW-0472">Membrane</keyword>
<dbReference type="AlphaFoldDB" id="A0A9P8TMU3"/>
<reference evidence="2" key="2">
    <citation type="submission" date="2021-01" db="EMBL/GenBank/DDBJ databases">
        <authorList>
            <person name="Schikora-Tamarit M.A."/>
        </authorList>
    </citation>
    <scope>NUCLEOTIDE SEQUENCE</scope>
    <source>
        <strain evidence="2">CBS2887</strain>
    </source>
</reference>
<evidence type="ECO:0000256" key="1">
    <source>
        <dbReference type="SAM" id="Phobius"/>
    </source>
</evidence>
<keyword evidence="1" id="KW-0812">Transmembrane</keyword>
<organism evidence="2 3">
    <name type="scientific">Wickerhamomyces pijperi</name>
    <name type="common">Yeast</name>
    <name type="synonym">Pichia pijperi</name>
    <dbReference type="NCBI Taxonomy" id="599730"/>
    <lineage>
        <taxon>Eukaryota</taxon>
        <taxon>Fungi</taxon>
        <taxon>Dikarya</taxon>
        <taxon>Ascomycota</taxon>
        <taxon>Saccharomycotina</taxon>
        <taxon>Saccharomycetes</taxon>
        <taxon>Phaffomycetales</taxon>
        <taxon>Wickerhamomycetaceae</taxon>
        <taxon>Wickerhamomyces</taxon>
    </lineage>
</organism>
<gene>
    <name evidence="2" type="ORF">WICPIJ_004524</name>
</gene>
<name>A0A9P8TMU3_WICPI</name>
<dbReference type="Proteomes" id="UP000774326">
    <property type="component" value="Unassembled WGS sequence"/>
</dbReference>
<proteinExistence type="predicted"/>
<protein>
    <submittedName>
        <fullName evidence="2">Uncharacterized protein</fullName>
    </submittedName>
</protein>
<comment type="caution">
    <text evidence="2">The sequence shown here is derived from an EMBL/GenBank/DDBJ whole genome shotgun (WGS) entry which is preliminary data.</text>
</comment>
<sequence>MFDQSKVVKLEGEYWKTPFKFKVPLLLTISSISSVVTLILSATKVMVDWSGKMAECNLISILGAWSKFPLKIESYFSSLLF</sequence>
<dbReference type="EMBL" id="JAEUBG010002433">
    <property type="protein sequence ID" value="KAH3684515.1"/>
    <property type="molecule type" value="Genomic_DNA"/>
</dbReference>
<keyword evidence="1" id="KW-1133">Transmembrane helix</keyword>
<evidence type="ECO:0000313" key="3">
    <source>
        <dbReference type="Proteomes" id="UP000774326"/>
    </source>
</evidence>
<accession>A0A9P8TMU3</accession>
<feature type="transmembrane region" description="Helical" evidence="1">
    <location>
        <begin position="23"/>
        <end position="43"/>
    </location>
</feature>
<keyword evidence="3" id="KW-1185">Reference proteome</keyword>
<reference evidence="2" key="1">
    <citation type="journal article" date="2021" name="Open Biol.">
        <title>Shared evolutionary footprints suggest mitochondrial oxidative damage underlies multiple complex I losses in fungi.</title>
        <authorList>
            <person name="Schikora-Tamarit M.A."/>
            <person name="Marcet-Houben M."/>
            <person name="Nosek J."/>
            <person name="Gabaldon T."/>
        </authorList>
    </citation>
    <scope>NUCLEOTIDE SEQUENCE</scope>
    <source>
        <strain evidence="2">CBS2887</strain>
    </source>
</reference>
<evidence type="ECO:0000313" key="2">
    <source>
        <dbReference type="EMBL" id="KAH3684515.1"/>
    </source>
</evidence>